<sequence length="41" mass="4409">MKKYIGQVLSRTGCTNRTELALVVAGHRPQTPAREGGGAQR</sequence>
<dbReference type="RefSeq" id="WP_378021223.1">
    <property type="nucleotide sequence ID" value="NZ_JBHSKG010000005.1"/>
</dbReference>
<reference evidence="2" key="1">
    <citation type="journal article" date="2019" name="Int. J. Syst. Evol. Microbiol.">
        <title>The Global Catalogue of Microorganisms (GCM) 10K type strain sequencing project: providing services to taxonomists for standard genome sequencing and annotation.</title>
        <authorList>
            <consortium name="The Broad Institute Genomics Platform"/>
            <consortium name="The Broad Institute Genome Sequencing Center for Infectious Disease"/>
            <person name="Wu L."/>
            <person name="Ma J."/>
        </authorList>
    </citation>
    <scope>NUCLEOTIDE SEQUENCE [LARGE SCALE GENOMIC DNA]</scope>
    <source>
        <strain evidence="2">XZYJ18</strain>
    </source>
</reference>
<proteinExistence type="predicted"/>
<protein>
    <recommendedName>
        <fullName evidence="3">HTH luxR-type domain-containing protein</fullName>
    </recommendedName>
</protein>
<organism evidence="1 2">
    <name type="scientific">Actinomycetospora rhizophila</name>
    <dbReference type="NCBI Taxonomy" id="1416876"/>
    <lineage>
        <taxon>Bacteria</taxon>
        <taxon>Bacillati</taxon>
        <taxon>Actinomycetota</taxon>
        <taxon>Actinomycetes</taxon>
        <taxon>Pseudonocardiales</taxon>
        <taxon>Pseudonocardiaceae</taxon>
        <taxon>Actinomycetospora</taxon>
    </lineage>
</organism>
<keyword evidence="2" id="KW-1185">Reference proteome</keyword>
<dbReference type="EMBL" id="JBHSKG010000005">
    <property type="protein sequence ID" value="MFC5139031.1"/>
    <property type="molecule type" value="Genomic_DNA"/>
</dbReference>
<accession>A0ABV9ZBQ2</accession>
<evidence type="ECO:0000313" key="2">
    <source>
        <dbReference type="Proteomes" id="UP001596175"/>
    </source>
</evidence>
<evidence type="ECO:0000313" key="1">
    <source>
        <dbReference type="EMBL" id="MFC5139031.1"/>
    </source>
</evidence>
<evidence type="ECO:0008006" key="3">
    <source>
        <dbReference type="Google" id="ProtNLM"/>
    </source>
</evidence>
<comment type="caution">
    <text evidence="1">The sequence shown here is derived from an EMBL/GenBank/DDBJ whole genome shotgun (WGS) entry which is preliminary data.</text>
</comment>
<name>A0ABV9ZBQ2_9PSEU</name>
<gene>
    <name evidence="1" type="ORF">ACFPK1_12380</name>
</gene>
<dbReference type="Proteomes" id="UP001596175">
    <property type="component" value="Unassembled WGS sequence"/>
</dbReference>